<evidence type="ECO:0000313" key="3">
    <source>
        <dbReference type="EMBL" id="KAF7505789.1"/>
    </source>
</evidence>
<feature type="region of interest" description="Disordered" evidence="1">
    <location>
        <begin position="24"/>
        <end position="66"/>
    </location>
</feature>
<evidence type="ECO:0000256" key="1">
    <source>
        <dbReference type="SAM" id="MobiDB-lite"/>
    </source>
</evidence>
<gene>
    <name evidence="3" type="ORF">GJ744_000460</name>
</gene>
<comment type="caution">
    <text evidence="3">The sequence shown here is derived from an EMBL/GenBank/DDBJ whole genome shotgun (WGS) entry which is preliminary data.</text>
</comment>
<proteinExistence type="predicted"/>
<evidence type="ECO:0000256" key="2">
    <source>
        <dbReference type="SAM" id="SignalP"/>
    </source>
</evidence>
<protein>
    <submittedName>
        <fullName evidence="3">Uncharacterized protein</fullName>
    </submittedName>
</protein>
<feature type="compositionally biased region" description="Acidic residues" evidence="1">
    <location>
        <begin position="51"/>
        <end position="60"/>
    </location>
</feature>
<organism evidence="3 4">
    <name type="scientific">Endocarpon pusillum</name>
    <dbReference type="NCBI Taxonomy" id="364733"/>
    <lineage>
        <taxon>Eukaryota</taxon>
        <taxon>Fungi</taxon>
        <taxon>Dikarya</taxon>
        <taxon>Ascomycota</taxon>
        <taxon>Pezizomycotina</taxon>
        <taxon>Eurotiomycetes</taxon>
        <taxon>Chaetothyriomycetidae</taxon>
        <taxon>Verrucariales</taxon>
        <taxon>Verrucariaceae</taxon>
        <taxon>Endocarpon</taxon>
    </lineage>
</organism>
<feature type="chain" id="PRO_5034604994" evidence="2">
    <location>
        <begin position="21"/>
        <end position="195"/>
    </location>
</feature>
<keyword evidence="2" id="KW-0732">Signal</keyword>
<feature type="signal peptide" evidence="2">
    <location>
        <begin position="1"/>
        <end position="20"/>
    </location>
</feature>
<accession>A0A8H7AE64</accession>
<dbReference type="EMBL" id="JAACFV010000101">
    <property type="protein sequence ID" value="KAF7505789.1"/>
    <property type="molecule type" value="Genomic_DNA"/>
</dbReference>
<keyword evidence="4" id="KW-1185">Reference proteome</keyword>
<sequence length="195" mass="21571">MMLMMLMMLMKLMLNLRHDASNEVATSDENDDEVSSKDIAGQLTRSKDVSAEADELDVEAEDGKRQSTSLGGLGGLMCDQMRMKKDDLRVAKMLLVMQMRLMLTSRLRVVVVMKDGKVDDGVKGCVKKNGGEKSRDLVEGERCMKMARRAILALESTGLGVEPVPWQHIRGQNGKSEERMAQLERGLSNWAPAAG</sequence>
<reference evidence="3" key="1">
    <citation type="submission" date="2020-02" db="EMBL/GenBank/DDBJ databases">
        <authorList>
            <person name="Palmer J.M."/>
        </authorList>
    </citation>
    <scope>NUCLEOTIDE SEQUENCE</scope>
    <source>
        <strain evidence="3">EPUS1.4</strain>
        <tissue evidence="3">Thallus</tissue>
    </source>
</reference>
<evidence type="ECO:0000313" key="4">
    <source>
        <dbReference type="Proteomes" id="UP000606974"/>
    </source>
</evidence>
<name>A0A8H7AE64_9EURO</name>
<dbReference type="Proteomes" id="UP000606974">
    <property type="component" value="Unassembled WGS sequence"/>
</dbReference>
<dbReference type="AlphaFoldDB" id="A0A8H7AE64"/>